<evidence type="ECO:0000313" key="4">
    <source>
        <dbReference type="Proteomes" id="UP000676409"/>
    </source>
</evidence>
<accession>A0A975FWD2</accession>
<dbReference type="PANTHER" id="PTHR30441">
    <property type="entry name" value="DUF748 DOMAIN-CONTAINING PROTEIN"/>
    <property type="match status" value="1"/>
</dbReference>
<reference evidence="3" key="1">
    <citation type="submission" date="2021-04" db="EMBL/GenBank/DDBJ databases">
        <title>The complete genome sequence of Caulobacter sp. S6.</title>
        <authorList>
            <person name="Tang Y."/>
            <person name="Ouyang W."/>
            <person name="Liu Q."/>
            <person name="Huang B."/>
            <person name="Guo Z."/>
            <person name="Lei P."/>
        </authorList>
    </citation>
    <scope>NUCLEOTIDE SEQUENCE</scope>
    <source>
        <strain evidence="3">S6</strain>
    </source>
</reference>
<name>A0A975FWD2_9CAUL</name>
<dbReference type="AlphaFoldDB" id="A0A975FWD2"/>
<dbReference type="EMBL" id="CP073078">
    <property type="protein sequence ID" value="QUD86515.1"/>
    <property type="molecule type" value="Genomic_DNA"/>
</dbReference>
<organism evidence="3 4">
    <name type="scientific">Phenylobacterium montanum</name>
    <dbReference type="NCBI Taxonomy" id="2823693"/>
    <lineage>
        <taxon>Bacteria</taxon>
        <taxon>Pseudomonadati</taxon>
        <taxon>Pseudomonadota</taxon>
        <taxon>Alphaproteobacteria</taxon>
        <taxon>Caulobacterales</taxon>
        <taxon>Caulobacteraceae</taxon>
        <taxon>Phenylobacterium</taxon>
    </lineage>
</organism>
<dbReference type="InterPro" id="IPR007844">
    <property type="entry name" value="AsmA"/>
</dbReference>
<gene>
    <name evidence="3" type="ORF">KCG34_15625</name>
</gene>
<dbReference type="GO" id="GO:0090313">
    <property type="term" value="P:regulation of protein targeting to membrane"/>
    <property type="evidence" value="ECO:0007669"/>
    <property type="project" value="TreeGrafter"/>
</dbReference>
<dbReference type="PANTHER" id="PTHR30441:SF9">
    <property type="entry name" value="ASMA FAMILY PROTEIN YHJG"/>
    <property type="match status" value="1"/>
</dbReference>
<keyword evidence="1" id="KW-0472">Membrane</keyword>
<dbReference type="Pfam" id="PF05170">
    <property type="entry name" value="AsmA"/>
    <property type="match status" value="2"/>
</dbReference>
<dbReference type="KEGG" id="caul:KCG34_15625"/>
<dbReference type="GO" id="GO:0005886">
    <property type="term" value="C:plasma membrane"/>
    <property type="evidence" value="ECO:0007669"/>
    <property type="project" value="TreeGrafter"/>
</dbReference>
<keyword evidence="4" id="KW-1185">Reference proteome</keyword>
<dbReference type="RefSeq" id="WP_211936567.1">
    <property type="nucleotide sequence ID" value="NZ_CP073078.1"/>
</dbReference>
<dbReference type="Proteomes" id="UP000676409">
    <property type="component" value="Chromosome"/>
</dbReference>
<protein>
    <submittedName>
        <fullName evidence="3">AsmA family protein</fullName>
    </submittedName>
</protein>
<sequence length="653" mass="68619">MRDTAIQPPTIKGVRLGAIILGVLAALVAGAALILSNTHWNFLRGPVGRIASATAGRSIVIHGDLTARLLSLEPEASARDLQIGGSSGVPGDLARVGLFRARIKLLPLLAGRADLPLIELGHADIRAVRDGAGHANWRTPAGGRAPMKLPPIEHLAIHDSRLHLVDQSRRLVIEAQVRSDETLGVGGRGQFRLIGQGSLNNDPFGLTLTGGPLLYVKADKPYAFDADMRAGATHVLARGVLTRPFDFGQVRASLAASGPDMADLYHLTGVAFPNTPAYSLGGVLVRDGHRYSFDPIRGRVGRSDLAGALSVDHSSGRPFVRASLRSHILALSDLGAAVGAKPGVVAAARKGEPHVRLLPDARLDLTRVRSTDAVVDYKAESVMAAGGLPLKQVRLNLKLDHGVLIADPLEFTFPRGRLAGRIRVDARPDTPLDELDLKVSQVRLADFFTHTSPPPLDGVLQARARLSGRGASVREVAASANGALAFIAPHGEVRRSLGELLGVNVTKALGLMLAKDQSDMGVRCAVAQFSARNGVLTADRIVFDSDTVRTDGRGQVDLRDESVDLTLTGHPKRFRLVRLQSPITVSGRLASPKLGLEAGAAPAQAGVAVVLGAALSPLAAILPFVDPGLAHDADCAAAEADAQTAGSRAPHHP</sequence>
<evidence type="ECO:0000259" key="2">
    <source>
        <dbReference type="Pfam" id="PF05170"/>
    </source>
</evidence>
<feature type="domain" description="AsmA" evidence="2">
    <location>
        <begin position="193"/>
        <end position="538"/>
    </location>
</feature>
<proteinExistence type="predicted"/>
<evidence type="ECO:0000313" key="3">
    <source>
        <dbReference type="EMBL" id="QUD86515.1"/>
    </source>
</evidence>
<keyword evidence="1" id="KW-1133">Transmembrane helix</keyword>
<keyword evidence="1" id="KW-0812">Transmembrane</keyword>
<evidence type="ECO:0000256" key="1">
    <source>
        <dbReference type="SAM" id="Phobius"/>
    </source>
</evidence>
<feature type="transmembrane region" description="Helical" evidence="1">
    <location>
        <begin position="16"/>
        <end position="35"/>
    </location>
</feature>
<feature type="domain" description="AsmA" evidence="2">
    <location>
        <begin position="17"/>
        <end position="138"/>
    </location>
</feature>
<dbReference type="InterPro" id="IPR052894">
    <property type="entry name" value="AsmA-related"/>
</dbReference>